<gene>
    <name evidence="2" type="ORF">SAMN04488691_101152</name>
</gene>
<feature type="transmembrane region" description="Helical" evidence="1">
    <location>
        <begin position="137"/>
        <end position="158"/>
    </location>
</feature>
<feature type="transmembrane region" description="Helical" evidence="1">
    <location>
        <begin position="81"/>
        <end position="99"/>
    </location>
</feature>
<feature type="transmembrane region" description="Helical" evidence="1">
    <location>
        <begin position="46"/>
        <end position="69"/>
    </location>
</feature>
<evidence type="ECO:0000256" key="1">
    <source>
        <dbReference type="SAM" id="Phobius"/>
    </source>
</evidence>
<sequence length="164" mass="17117">MNLKHFGLSLRPTKRSFMPSDGVVRAAMSTVTPTVRPTRSVLARRGLTAVAVSVAANGLLLALVLASGAVQPFMPLSYPPVLFLSAVGAIGATLVYGVLSRRVENPDRTFLRVAVAALVLSFLPDIGILFGDPQATIPGVVALMAMHVVVAVVCVGALTKIGRE</sequence>
<dbReference type="EMBL" id="FOAD01000001">
    <property type="protein sequence ID" value="SEK30706.1"/>
    <property type="molecule type" value="Genomic_DNA"/>
</dbReference>
<feature type="transmembrane region" description="Helical" evidence="1">
    <location>
        <begin position="111"/>
        <end position="131"/>
    </location>
</feature>
<dbReference type="Proteomes" id="UP000183894">
    <property type="component" value="Unassembled WGS sequence"/>
</dbReference>
<dbReference type="Pfam" id="PF19545">
    <property type="entry name" value="DUF6069"/>
    <property type="match status" value="1"/>
</dbReference>
<proteinExistence type="predicted"/>
<keyword evidence="1" id="KW-1133">Transmembrane helix</keyword>
<organism evidence="2 3">
    <name type="scientific">Haloferax larsenii</name>
    <dbReference type="NCBI Taxonomy" id="302484"/>
    <lineage>
        <taxon>Archaea</taxon>
        <taxon>Methanobacteriati</taxon>
        <taxon>Methanobacteriota</taxon>
        <taxon>Stenosarchaea group</taxon>
        <taxon>Halobacteria</taxon>
        <taxon>Halobacteriales</taxon>
        <taxon>Haloferacaceae</taxon>
        <taxon>Haloferax</taxon>
    </lineage>
</organism>
<evidence type="ECO:0000313" key="3">
    <source>
        <dbReference type="Proteomes" id="UP000183894"/>
    </source>
</evidence>
<keyword evidence="1" id="KW-0472">Membrane</keyword>
<name>A0A1H7FXD3_HALLR</name>
<protein>
    <recommendedName>
        <fullName evidence="4">PEP-CTERM protein-sorting domain-containing protein</fullName>
    </recommendedName>
</protein>
<keyword evidence="1" id="KW-0812">Transmembrane</keyword>
<evidence type="ECO:0008006" key="4">
    <source>
        <dbReference type="Google" id="ProtNLM"/>
    </source>
</evidence>
<dbReference type="InterPro" id="IPR045713">
    <property type="entry name" value="DUF6069"/>
</dbReference>
<accession>A0A1H7FXD3</accession>
<reference evidence="2 3" key="1">
    <citation type="submission" date="2016-10" db="EMBL/GenBank/DDBJ databases">
        <authorList>
            <person name="de Groot N.N."/>
        </authorList>
    </citation>
    <scope>NUCLEOTIDE SEQUENCE [LARGE SCALE GENOMIC DNA]</scope>
    <source>
        <strain evidence="2 3">CDM_5</strain>
    </source>
</reference>
<evidence type="ECO:0000313" key="2">
    <source>
        <dbReference type="EMBL" id="SEK30706.1"/>
    </source>
</evidence>
<dbReference type="AlphaFoldDB" id="A0A1H7FXD3"/>